<dbReference type="Proteomes" id="UP001303046">
    <property type="component" value="Unassembled WGS sequence"/>
</dbReference>
<evidence type="ECO:0000259" key="1">
    <source>
        <dbReference type="Pfam" id="PF00078"/>
    </source>
</evidence>
<accession>A0ABR1DZF6</accession>
<evidence type="ECO:0000313" key="3">
    <source>
        <dbReference type="Proteomes" id="UP001303046"/>
    </source>
</evidence>
<keyword evidence="3" id="KW-1185">Reference proteome</keyword>
<name>A0ABR1DZF6_NECAM</name>
<organism evidence="2 3">
    <name type="scientific">Necator americanus</name>
    <name type="common">Human hookworm</name>
    <dbReference type="NCBI Taxonomy" id="51031"/>
    <lineage>
        <taxon>Eukaryota</taxon>
        <taxon>Metazoa</taxon>
        <taxon>Ecdysozoa</taxon>
        <taxon>Nematoda</taxon>
        <taxon>Chromadorea</taxon>
        <taxon>Rhabditida</taxon>
        <taxon>Rhabditina</taxon>
        <taxon>Rhabditomorpha</taxon>
        <taxon>Strongyloidea</taxon>
        <taxon>Ancylostomatidae</taxon>
        <taxon>Bunostominae</taxon>
        <taxon>Necator</taxon>
    </lineage>
</organism>
<reference evidence="2 3" key="1">
    <citation type="submission" date="2023-08" db="EMBL/GenBank/DDBJ databases">
        <title>A Necator americanus chromosomal reference genome.</title>
        <authorList>
            <person name="Ilik V."/>
            <person name="Petrzelkova K.J."/>
            <person name="Pardy F."/>
            <person name="Fuh T."/>
            <person name="Niatou-Singa F.S."/>
            <person name="Gouil Q."/>
            <person name="Baker L."/>
            <person name="Ritchie M.E."/>
            <person name="Jex A.R."/>
            <person name="Gazzola D."/>
            <person name="Li H."/>
            <person name="Toshio Fujiwara R."/>
            <person name="Zhan B."/>
            <person name="Aroian R.V."/>
            <person name="Pafco B."/>
            <person name="Schwarz E.M."/>
        </authorList>
    </citation>
    <scope>NUCLEOTIDE SEQUENCE [LARGE SCALE GENOMIC DNA]</scope>
    <source>
        <strain evidence="2 3">Aroian</strain>
        <tissue evidence="2">Whole animal</tissue>
    </source>
</reference>
<dbReference type="Pfam" id="PF00078">
    <property type="entry name" value="RVT_1"/>
    <property type="match status" value="1"/>
</dbReference>
<feature type="domain" description="Reverse transcriptase" evidence="1">
    <location>
        <begin position="47"/>
        <end position="150"/>
    </location>
</feature>
<sequence length="186" mass="21133">MMKSLPPSRILEMTKITRSISIDEKIPDSWRHAIIVPLHKKLSVTEPSNYHGISLLRVMYKYLERIILGRLIRHREETTRDEQAGFCSGRSTIDQPLQIAFLDFKAAFDSPQRGRLLNALLANGVPEKYVRLINDMNRRTAAVRTPAGCTTPFEVETEVLQLTKCDSALINASRCESPRDPQRESG</sequence>
<dbReference type="InterPro" id="IPR000477">
    <property type="entry name" value="RT_dom"/>
</dbReference>
<comment type="caution">
    <text evidence="2">The sequence shown here is derived from an EMBL/GenBank/DDBJ whole genome shotgun (WGS) entry which is preliminary data.</text>
</comment>
<dbReference type="PANTHER" id="PTHR19446">
    <property type="entry name" value="REVERSE TRANSCRIPTASES"/>
    <property type="match status" value="1"/>
</dbReference>
<gene>
    <name evidence="2" type="primary">Necator_chrV.g19075</name>
    <name evidence="2" type="ORF">RB195_014283</name>
</gene>
<dbReference type="EMBL" id="JAVFWL010000005">
    <property type="protein sequence ID" value="KAK6755796.1"/>
    <property type="molecule type" value="Genomic_DNA"/>
</dbReference>
<protein>
    <recommendedName>
        <fullName evidence="1">Reverse transcriptase domain-containing protein</fullName>
    </recommendedName>
</protein>
<proteinExistence type="predicted"/>
<evidence type="ECO:0000313" key="2">
    <source>
        <dbReference type="EMBL" id="KAK6755796.1"/>
    </source>
</evidence>